<protein>
    <submittedName>
        <fullName evidence="2">Uncharacterized protein</fullName>
    </submittedName>
</protein>
<dbReference type="SUPFAM" id="SSF50978">
    <property type="entry name" value="WD40 repeat-like"/>
    <property type="match status" value="1"/>
</dbReference>
<reference evidence="2 3" key="1">
    <citation type="journal article" date="2019" name="Commun. Biol.">
        <title>The bagworm genome reveals a unique fibroin gene that provides high tensile strength.</title>
        <authorList>
            <person name="Kono N."/>
            <person name="Nakamura H."/>
            <person name="Ohtoshi R."/>
            <person name="Tomita M."/>
            <person name="Numata K."/>
            <person name="Arakawa K."/>
        </authorList>
    </citation>
    <scope>NUCLEOTIDE SEQUENCE [LARGE SCALE GENOMIC DNA]</scope>
</reference>
<comment type="caution">
    <text evidence="2">The sequence shown here is derived from an EMBL/GenBank/DDBJ whole genome shotgun (WGS) entry which is preliminary data.</text>
</comment>
<keyword evidence="3" id="KW-1185">Reference proteome</keyword>
<gene>
    <name evidence="2" type="ORF">EVAR_32361_1</name>
</gene>
<accession>A0A4C1VM30</accession>
<dbReference type="Proteomes" id="UP000299102">
    <property type="component" value="Unassembled WGS sequence"/>
</dbReference>
<evidence type="ECO:0000256" key="1">
    <source>
        <dbReference type="SAM" id="MobiDB-lite"/>
    </source>
</evidence>
<dbReference type="EMBL" id="BGZK01000355">
    <property type="protein sequence ID" value="GBP38845.1"/>
    <property type="molecule type" value="Genomic_DNA"/>
</dbReference>
<proteinExistence type="predicted"/>
<dbReference type="OrthoDB" id="435188at2759"/>
<name>A0A4C1VM30_EUMVA</name>
<organism evidence="2 3">
    <name type="scientific">Eumeta variegata</name>
    <name type="common">Bagworm moth</name>
    <name type="synonym">Eumeta japonica</name>
    <dbReference type="NCBI Taxonomy" id="151549"/>
    <lineage>
        <taxon>Eukaryota</taxon>
        <taxon>Metazoa</taxon>
        <taxon>Ecdysozoa</taxon>
        <taxon>Arthropoda</taxon>
        <taxon>Hexapoda</taxon>
        <taxon>Insecta</taxon>
        <taxon>Pterygota</taxon>
        <taxon>Neoptera</taxon>
        <taxon>Endopterygota</taxon>
        <taxon>Lepidoptera</taxon>
        <taxon>Glossata</taxon>
        <taxon>Ditrysia</taxon>
        <taxon>Tineoidea</taxon>
        <taxon>Psychidae</taxon>
        <taxon>Oiketicinae</taxon>
        <taxon>Eumeta</taxon>
    </lineage>
</organism>
<evidence type="ECO:0000313" key="2">
    <source>
        <dbReference type="EMBL" id="GBP38845.1"/>
    </source>
</evidence>
<feature type="region of interest" description="Disordered" evidence="1">
    <location>
        <begin position="218"/>
        <end position="247"/>
    </location>
</feature>
<evidence type="ECO:0000313" key="3">
    <source>
        <dbReference type="Proteomes" id="UP000299102"/>
    </source>
</evidence>
<sequence>MNAQSAAYQVRLGATLGGFDVPSAEIGHEKKEKRTAKETTKLHCYRLDKKAPANLIWKIVVPKRINVGVRTNDISRFLIKNNSIICGNRNGTISVYNLRNINSQPKLDYYAEDCHNSGKIEVSTVEITEKYHKPCIISASNDSPVVKFWKPQVSVSNYNDNLQYSKSNANEKKRLQSERDISIGECVGIRCLSMDKSENRLALGLNGNIDAPVLEKEPVSDWSHSRGGVCRPGPDPAYPQAYDPHLK</sequence>
<dbReference type="InterPro" id="IPR036322">
    <property type="entry name" value="WD40_repeat_dom_sf"/>
</dbReference>
<dbReference type="AlphaFoldDB" id="A0A4C1VM30"/>